<sequence>MLSRIVQPALLMNIIIVAAAVISLGGCMPEREPGRVEMNLPDKFSAEGTDVLPEKWWQSLEDPQLSELIEQAVGDNFTIRAAWDRLEQARQEAIKAGADHLPAVNYDGSAGRSVTERGSNRNYTTDYNLGLSLGYEVDLWGRIKSIEQAAVYDAQAREHELAAAAITLSSTIAGTWYQYAEACRRVEVIERQLGSNRQVLELITLQFKKAQASAADVFRQRQLVESSNGRLIQARQSCELLQYQLSILAGKAPGKHWPGGEAQLIELSRLPQVSIPSELILRRPDIAGAYKSVLAADERAAASIANQYPSLRITAAAQTGGESTSDIFDDWLANIAAGVTGPLFDGGSRKAEVERSRARLSEAINSYSQTVLESLKEVEDALAAEDYQRQFVESVRSQLDLSRDVFERTRESFIKGQFDYIRVLESLVSQQSLELSELQARRVLIEKRIDLCKAIAGGWQMKKPQQAVLIYDEANENQSPM</sequence>
<dbReference type="InterPro" id="IPR010131">
    <property type="entry name" value="MdtP/NodT-like"/>
</dbReference>
<evidence type="ECO:0000256" key="1">
    <source>
        <dbReference type="ARBA" id="ARBA00007613"/>
    </source>
</evidence>
<dbReference type="KEGG" id="pbas:SMSP2_01937"/>
<evidence type="ECO:0000313" key="4">
    <source>
        <dbReference type="Proteomes" id="UP000188181"/>
    </source>
</evidence>
<dbReference type="GO" id="GO:0005886">
    <property type="term" value="C:plasma membrane"/>
    <property type="evidence" value="ECO:0007669"/>
    <property type="project" value="UniProtKB-SubCell"/>
</dbReference>
<dbReference type="NCBIfam" id="TIGR01845">
    <property type="entry name" value="outer_NodT"/>
    <property type="match status" value="1"/>
</dbReference>
<dbReference type="PANTHER" id="PTHR30203">
    <property type="entry name" value="OUTER MEMBRANE CATION EFFLUX PROTEIN"/>
    <property type="match status" value="1"/>
</dbReference>
<protein>
    <submittedName>
        <fullName evidence="3">Cation efflux system protein CusC</fullName>
    </submittedName>
</protein>
<gene>
    <name evidence="3" type="primary">cusC</name>
    <name evidence="3" type="ORF">SMSP2_01937</name>
</gene>
<dbReference type="Gene3D" id="1.20.1600.10">
    <property type="entry name" value="Outer membrane efflux proteins (OEP)"/>
    <property type="match status" value="1"/>
</dbReference>
<evidence type="ECO:0000313" key="3">
    <source>
        <dbReference type="EMBL" id="AQQ71561.1"/>
    </source>
</evidence>
<dbReference type="Pfam" id="PF02321">
    <property type="entry name" value="OEP"/>
    <property type="match status" value="2"/>
</dbReference>
<comment type="similarity">
    <text evidence="1 2">Belongs to the outer membrane factor (OMF) (TC 1.B.17) family.</text>
</comment>
<keyword evidence="4" id="KW-1185">Reference proteome</keyword>
<dbReference type="AlphaFoldDB" id="A0A1Q2MFU5"/>
<dbReference type="PROSITE" id="PS51257">
    <property type="entry name" value="PROKAR_LIPOPROTEIN"/>
    <property type="match status" value="1"/>
</dbReference>
<dbReference type="PANTHER" id="PTHR30203:SF33">
    <property type="entry name" value="BLR4455 PROTEIN"/>
    <property type="match status" value="1"/>
</dbReference>
<keyword evidence="2" id="KW-1134">Transmembrane beta strand</keyword>
<name>A0A1Q2MFU5_9BACT</name>
<keyword evidence="2" id="KW-0812">Transmembrane</keyword>
<keyword evidence="2" id="KW-0472">Membrane</keyword>
<dbReference type="GO" id="GO:0015562">
    <property type="term" value="F:efflux transmembrane transporter activity"/>
    <property type="evidence" value="ECO:0007669"/>
    <property type="project" value="InterPro"/>
</dbReference>
<evidence type="ECO:0000256" key="2">
    <source>
        <dbReference type="RuleBase" id="RU362097"/>
    </source>
</evidence>
<reference evidence="4" key="1">
    <citation type="submission" date="2017-02" db="EMBL/GenBank/DDBJ databases">
        <title>Comparative genomics and description of representatives of a novel lineage of planctomycetes thriving in anoxic sediments.</title>
        <authorList>
            <person name="Spring S."/>
            <person name="Bunk B."/>
            <person name="Sproer C."/>
        </authorList>
    </citation>
    <scope>NUCLEOTIDE SEQUENCE [LARGE SCALE GENOMIC DNA]</scope>
    <source>
        <strain evidence="4">SM-Chi-D1</strain>
    </source>
</reference>
<keyword evidence="2" id="KW-0449">Lipoprotein</keyword>
<proteinExistence type="inferred from homology"/>
<comment type="subcellular location">
    <subcellularLocation>
        <location evidence="2">Cell membrane</location>
        <topology evidence="2">Lipid-anchor</topology>
    </subcellularLocation>
</comment>
<keyword evidence="2" id="KW-0564">Palmitate</keyword>
<dbReference type="SUPFAM" id="SSF56954">
    <property type="entry name" value="Outer membrane efflux proteins (OEP)"/>
    <property type="match status" value="1"/>
</dbReference>
<dbReference type="STRING" id="1851148.SMSP2_01937"/>
<dbReference type="Gene3D" id="2.20.200.10">
    <property type="entry name" value="Outer membrane efflux proteins (OEP)"/>
    <property type="match status" value="1"/>
</dbReference>
<organism evidence="3 4">
    <name type="scientific">Limihaloglobus sulfuriphilus</name>
    <dbReference type="NCBI Taxonomy" id="1851148"/>
    <lineage>
        <taxon>Bacteria</taxon>
        <taxon>Pseudomonadati</taxon>
        <taxon>Planctomycetota</taxon>
        <taxon>Phycisphaerae</taxon>
        <taxon>Sedimentisphaerales</taxon>
        <taxon>Sedimentisphaeraceae</taxon>
        <taxon>Limihaloglobus</taxon>
    </lineage>
</organism>
<dbReference type="InterPro" id="IPR003423">
    <property type="entry name" value="OMP_efflux"/>
</dbReference>
<dbReference type="EMBL" id="CP019646">
    <property type="protein sequence ID" value="AQQ71561.1"/>
    <property type="molecule type" value="Genomic_DNA"/>
</dbReference>
<accession>A0A1Q2MFU5</accession>
<dbReference type="Proteomes" id="UP000188181">
    <property type="component" value="Chromosome"/>
</dbReference>